<gene>
    <name evidence="2" type="ORF">EVJ46_07265</name>
</gene>
<dbReference type="EMBL" id="SGBC01000003">
    <property type="protein sequence ID" value="RZD15989.1"/>
    <property type="molecule type" value="Genomic_DNA"/>
</dbReference>
<dbReference type="InterPro" id="IPR027417">
    <property type="entry name" value="P-loop_NTPase"/>
</dbReference>
<feature type="transmembrane region" description="Helical" evidence="1">
    <location>
        <begin position="162"/>
        <end position="183"/>
    </location>
</feature>
<reference evidence="2 3" key="1">
    <citation type="journal article" date="2019" name="ISME J.">
        <title>Insights into ecological role of a new deltaproteobacterial order Candidatus Acidulodesulfobacterales by metagenomics and metatranscriptomics.</title>
        <authorList>
            <person name="Tan S."/>
            <person name="Liu J."/>
            <person name="Fang Y."/>
            <person name="Hedlund B.P."/>
            <person name="Lian Z.H."/>
            <person name="Huang L.Y."/>
            <person name="Li J.T."/>
            <person name="Huang L.N."/>
            <person name="Li W.J."/>
            <person name="Jiang H.C."/>
            <person name="Dong H.L."/>
            <person name="Shu W.S."/>
        </authorList>
    </citation>
    <scope>NUCLEOTIDE SEQUENCE [LARGE SCALE GENOMIC DNA]</scope>
    <source>
        <strain evidence="2">AP2</strain>
    </source>
</reference>
<dbReference type="Gene3D" id="3.40.50.300">
    <property type="entry name" value="P-loop containing nucleotide triphosphate hydrolases"/>
    <property type="match status" value="1"/>
</dbReference>
<keyword evidence="1" id="KW-0812">Transmembrane</keyword>
<dbReference type="Proteomes" id="UP000316562">
    <property type="component" value="Unassembled WGS sequence"/>
</dbReference>
<dbReference type="AlphaFoldDB" id="A0A519BFF3"/>
<accession>A0A519BFF3</accession>
<keyword evidence="1" id="KW-0472">Membrane</keyword>
<organism evidence="2 3">
    <name type="scientific">Acididesulfobacter guangdongensis</name>
    <dbReference type="NCBI Taxonomy" id="2597225"/>
    <lineage>
        <taxon>Bacteria</taxon>
        <taxon>Deltaproteobacteria</taxon>
        <taxon>Candidatus Acidulodesulfobacterales</taxon>
        <taxon>Candidatus Acididesulfobacter</taxon>
    </lineage>
</organism>
<evidence type="ECO:0000256" key="1">
    <source>
        <dbReference type="SAM" id="Phobius"/>
    </source>
</evidence>
<evidence type="ECO:0000313" key="2">
    <source>
        <dbReference type="EMBL" id="RZD15989.1"/>
    </source>
</evidence>
<name>A0A519BFF3_ACIG2</name>
<proteinExistence type="predicted"/>
<dbReference type="SUPFAM" id="SSF52540">
    <property type="entry name" value="P-loop containing nucleoside triphosphate hydrolases"/>
    <property type="match status" value="1"/>
</dbReference>
<sequence length="333" mass="37466">MNNERNGTEKRIIAVVGVPRSGTSAITKGLDALGIYIGKARYSPPDIGNEKGFFEDADINSLNYGLLKILTGKPDNAILINLKNIPDQAISIFKSAAKDILKERLGNTDIFGFKDPFIAKLLPIWQEIFNELKLNVSYVVACRNPKSSALSMVKRGNMDIIIAYYIWLSGMVSVLDCILNPMFMSSSDAVFVDYDDMLENPEAQLLKIALRLKLEIDNKNNPALKEYTADFLTNSMRHAAFTIEDLRIDKNIPPKVAEFYILLRKLCLEDFSITDSNVAREFTKIKIWLKELSSTIFFMQASYNTLLAMNEVLIDKENKIAELGKTIDALSEK</sequence>
<protein>
    <recommendedName>
        <fullName evidence="4">Sulfotransferase family protein</fullName>
    </recommendedName>
</protein>
<evidence type="ECO:0008006" key="4">
    <source>
        <dbReference type="Google" id="ProtNLM"/>
    </source>
</evidence>
<comment type="caution">
    <text evidence="2">The sequence shown here is derived from an EMBL/GenBank/DDBJ whole genome shotgun (WGS) entry which is preliminary data.</text>
</comment>
<keyword evidence="1" id="KW-1133">Transmembrane helix</keyword>
<evidence type="ECO:0000313" key="3">
    <source>
        <dbReference type="Proteomes" id="UP000316562"/>
    </source>
</evidence>